<evidence type="ECO:0000256" key="2">
    <source>
        <dbReference type="ARBA" id="ARBA00023274"/>
    </source>
</evidence>
<evidence type="ECO:0000256" key="4">
    <source>
        <dbReference type="SAM" id="MobiDB-lite"/>
    </source>
</evidence>
<dbReference type="InterPro" id="IPR000307">
    <property type="entry name" value="Ribosomal_bS16"/>
</dbReference>
<feature type="compositionally biased region" description="Basic and acidic residues" evidence="4">
    <location>
        <begin position="125"/>
        <end position="140"/>
    </location>
</feature>
<keyword evidence="2 3" id="KW-0687">Ribonucleoprotein</keyword>
<keyword evidence="1 3" id="KW-0689">Ribosomal protein</keyword>
<accession>A0A2M6YCJ6</accession>
<name>A0A2M6YCJ6_9BACT</name>
<dbReference type="PANTHER" id="PTHR12919">
    <property type="entry name" value="30S RIBOSOMAL PROTEIN S16"/>
    <property type="match status" value="1"/>
</dbReference>
<dbReference type="EMBL" id="PEXI01000040">
    <property type="protein sequence ID" value="PIU24413.1"/>
    <property type="molecule type" value="Genomic_DNA"/>
</dbReference>
<dbReference type="Gene3D" id="3.30.1320.10">
    <property type="match status" value="1"/>
</dbReference>
<evidence type="ECO:0000313" key="6">
    <source>
        <dbReference type="Proteomes" id="UP000229896"/>
    </source>
</evidence>
<dbReference type="Pfam" id="PF00886">
    <property type="entry name" value="Ribosomal_S16"/>
    <property type="match status" value="1"/>
</dbReference>
<dbReference type="PANTHER" id="PTHR12919:SF20">
    <property type="entry name" value="SMALL RIBOSOMAL SUBUNIT PROTEIN BS16M"/>
    <property type="match status" value="1"/>
</dbReference>
<feature type="compositionally biased region" description="Basic and acidic residues" evidence="4">
    <location>
        <begin position="98"/>
        <end position="111"/>
    </location>
</feature>
<dbReference type="GO" id="GO:0006412">
    <property type="term" value="P:translation"/>
    <property type="evidence" value="ECO:0007669"/>
    <property type="project" value="UniProtKB-UniRule"/>
</dbReference>
<protein>
    <recommendedName>
        <fullName evidence="3">Small ribosomal subunit protein bS16</fullName>
    </recommendedName>
</protein>
<dbReference type="InterPro" id="IPR023803">
    <property type="entry name" value="Ribosomal_bS16_dom_sf"/>
</dbReference>
<sequence length="177" mass="20410">MLKIRLSRVGKSHTPIYRLVVAEKSRAVKRENIEILGLYNPTNKEDKFQVKKDRVLYWIGLGAQTSETVQNLLCDFDVLPKKDKVKIVYGKKMKKKDKKESADEKSEKVVETSETEDQSSSEIPAENHAKEEETAEKSETENNTLDEENIENKQPEEKLENDEKSEPADNENNQNKE</sequence>
<reference evidence="6" key="1">
    <citation type="submission" date="2017-09" db="EMBL/GenBank/DDBJ databases">
        <title>Depth-based differentiation of microbial function through sediment-hosted aquifers and enrichment of novel symbionts in the deep terrestrial subsurface.</title>
        <authorList>
            <person name="Probst A.J."/>
            <person name="Ladd B."/>
            <person name="Jarett J.K."/>
            <person name="Geller-Mcgrath D.E."/>
            <person name="Sieber C.M.K."/>
            <person name="Emerson J.B."/>
            <person name="Anantharaman K."/>
            <person name="Thomas B.C."/>
            <person name="Malmstrom R."/>
            <person name="Stieglmeier M."/>
            <person name="Klingl A."/>
            <person name="Woyke T."/>
            <person name="Ryan C.M."/>
            <person name="Banfield J.F."/>
        </authorList>
    </citation>
    <scope>NUCLEOTIDE SEQUENCE [LARGE SCALE GENOMIC DNA]</scope>
</reference>
<dbReference type="PROSITE" id="PS00732">
    <property type="entry name" value="RIBOSOMAL_S16"/>
    <property type="match status" value="1"/>
</dbReference>
<dbReference type="GO" id="GO:0005737">
    <property type="term" value="C:cytoplasm"/>
    <property type="evidence" value="ECO:0007669"/>
    <property type="project" value="UniProtKB-ARBA"/>
</dbReference>
<dbReference type="HAMAP" id="MF_00385">
    <property type="entry name" value="Ribosomal_bS16"/>
    <property type="match status" value="1"/>
</dbReference>
<feature type="region of interest" description="Disordered" evidence="4">
    <location>
        <begin position="90"/>
        <end position="177"/>
    </location>
</feature>
<organism evidence="5 6">
    <name type="scientific">Candidatus Berkelbacteria bacterium CG08_land_8_20_14_0_20_39_8</name>
    <dbReference type="NCBI Taxonomy" id="1974511"/>
    <lineage>
        <taxon>Bacteria</taxon>
        <taxon>Candidatus Berkelbacteria</taxon>
    </lineage>
</organism>
<comment type="similarity">
    <text evidence="3">Belongs to the bacterial ribosomal protein bS16 family.</text>
</comment>
<proteinExistence type="inferred from homology"/>
<feature type="compositionally biased region" description="Basic and acidic residues" evidence="4">
    <location>
        <begin position="150"/>
        <end position="167"/>
    </location>
</feature>
<dbReference type="SUPFAM" id="SSF54565">
    <property type="entry name" value="Ribosomal protein S16"/>
    <property type="match status" value="1"/>
</dbReference>
<dbReference type="NCBIfam" id="TIGR00002">
    <property type="entry name" value="S16"/>
    <property type="match status" value="1"/>
</dbReference>
<evidence type="ECO:0000313" key="5">
    <source>
        <dbReference type="EMBL" id="PIU24413.1"/>
    </source>
</evidence>
<evidence type="ECO:0000256" key="3">
    <source>
        <dbReference type="HAMAP-Rule" id="MF_00385"/>
    </source>
</evidence>
<evidence type="ECO:0000256" key="1">
    <source>
        <dbReference type="ARBA" id="ARBA00022980"/>
    </source>
</evidence>
<dbReference type="InterPro" id="IPR020592">
    <property type="entry name" value="Ribosomal_bS16_CS"/>
</dbReference>
<dbReference type="GO" id="GO:0015935">
    <property type="term" value="C:small ribosomal subunit"/>
    <property type="evidence" value="ECO:0007669"/>
    <property type="project" value="TreeGrafter"/>
</dbReference>
<comment type="caution">
    <text evidence="5">The sequence shown here is derived from an EMBL/GenBank/DDBJ whole genome shotgun (WGS) entry which is preliminary data.</text>
</comment>
<dbReference type="Proteomes" id="UP000229896">
    <property type="component" value="Unassembled WGS sequence"/>
</dbReference>
<dbReference type="GO" id="GO:0003735">
    <property type="term" value="F:structural constituent of ribosome"/>
    <property type="evidence" value="ECO:0007669"/>
    <property type="project" value="InterPro"/>
</dbReference>
<gene>
    <name evidence="3 5" type="primary">rpsP</name>
    <name evidence="5" type="ORF">COT12_01175</name>
</gene>
<dbReference type="AlphaFoldDB" id="A0A2M6YCJ6"/>